<feature type="compositionally biased region" description="Basic and acidic residues" evidence="1">
    <location>
        <begin position="194"/>
        <end position="217"/>
    </location>
</feature>
<evidence type="ECO:0000313" key="2">
    <source>
        <dbReference type="EMBL" id="QNP49961.1"/>
    </source>
</evidence>
<evidence type="ECO:0000313" key="3">
    <source>
        <dbReference type="Proteomes" id="UP000516028"/>
    </source>
</evidence>
<gene>
    <name evidence="2" type="ORF">H9K75_08950</name>
</gene>
<feature type="compositionally biased region" description="Low complexity" evidence="1">
    <location>
        <begin position="163"/>
        <end position="175"/>
    </location>
</feature>
<sequence length="226" mass="24315">MTLSATRILGILILLLTLGLAAMWLKPDGSLRNVVWTPPQAVMPDLQFADPLPSSASKVDVGLFVETLERPLFSPSRRPPPPPPPKEEEKKAPPPDPFAGIHVFGLYGGGDSPSGMLAKVEGKVRMVAINDKLGAWTFKSIDDRDAIFESNGETKKLPLLTAKPAPVPKPVVAGGAPDGQAPQNSGNIPVDASAEERRAAMEEAQRERLRRRNEIRARAGARPVTQ</sequence>
<dbReference type="EMBL" id="CP060783">
    <property type="protein sequence ID" value="QNP49961.1"/>
    <property type="molecule type" value="Genomic_DNA"/>
</dbReference>
<accession>A0A7H0GNU5</accession>
<organism evidence="2 3">
    <name type="scientific">Diaphorobacter aerolatus</name>
    <dbReference type="NCBI Taxonomy" id="1288495"/>
    <lineage>
        <taxon>Bacteria</taxon>
        <taxon>Pseudomonadati</taxon>
        <taxon>Pseudomonadota</taxon>
        <taxon>Betaproteobacteria</taxon>
        <taxon>Burkholderiales</taxon>
        <taxon>Comamonadaceae</taxon>
        <taxon>Diaphorobacter</taxon>
    </lineage>
</organism>
<feature type="region of interest" description="Disordered" evidence="1">
    <location>
        <begin position="163"/>
        <end position="226"/>
    </location>
</feature>
<reference evidence="2 3" key="1">
    <citation type="submission" date="2020-08" db="EMBL/GenBank/DDBJ databases">
        <title>Genome sequence of Diaphorobacter aerolatus KACC 16536T.</title>
        <authorList>
            <person name="Hyun D.-W."/>
            <person name="Bae J.-W."/>
        </authorList>
    </citation>
    <scope>NUCLEOTIDE SEQUENCE [LARGE SCALE GENOMIC DNA]</scope>
    <source>
        <strain evidence="2 3">KACC 16536</strain>
    </source>
</reference>
<dbReference type="RefSeq" id="WP_187725501.1">
    <property type="nucleotide sequence ID" value="NZ_CP060783.1"/>
</dbReference>
<keyword evidence="3" id="KW-1185">Reference proteome</keyword>
<dbReference type="Proteomes" id="UP000516028">
    <property type="component" value="Chromosome"/>
</dbReference>
<dbReference type="KEGG" id="daer:H9K75_08950"/>
<protein>
    <recommendedName>
        <fullName evidence="4">General secretion pathway protein GspN</fullName>
    </recommendedName>
</protein>
<proteinExistence type="predicted"/>
<feature type="region of interest" description="Disordered" evidence="1">
    <location>
        <begin position="72"/>
        <end position="95"/>
    </location>
</feature>
<name>A0A7H0GNU5_9BURK</name>
<evidence type="ECO:0008006" key="4">
    <source>
        <dbReference type="Google" id="ProtNLM"/>
    </source>
</evidence>
<evidence type="ECO:0000256" key="1">
    <source>
        <dbReference type="SAM" id="MobiDB-lite"/>
    </source>
</evidence>
<dbReference type="AlphaFoldDB" id="A0A7H0GNU5"/>